<reference evidence="2 3" key="1">
    <citation type="journal article" date="2016" name="Nat. Commun.">
        <title>Thousands of microbial genomes shed light on interconnected biogeochemical processes in an aquifer system.</title>
        <authorList>
            <person name="Anantharaman K."/>
            <person name="Brown C.T."/>
            <person name="Hug L.A."/>
            <person name="Sharon I."/>
            <person name="Castelle C.J."/>
            <person name="Probst A.J."/>
            <person name="Thomas B.C."/>
            <person name="Singh A."/>
            <person name="Wilkins M.J."/>
            <person name="Karaoz U."/>
            <person name="Brodie E.L."/>
            <person name="Williams K.H."/>
            <person name="Hubbard S.S."/>
            <person name="Banfield J.F."/>
        </authorList>
    </citation>
    <scope>NUCLEOTIDE SEQUENCE [LARGE SCALE GENOMIC DNA]</scope>
</reference>
<sequence length="316" mass="34457">MKNKARWISLFCWIASLVFFGILLVWMNKVGDQKPLYQTLANIWIFDILFGIVSFVVLIVSSANSGNKLAEKEKTVKKVETQKVQNIQTFNPWFALSMVLLVVLAYLVGTKNSTFLGFTTTATPTPTSQIMPSVTQVPLVTTKPNTYIDPDPPVHCKVHEKCGGGTKPLKKSECDNSICCTYPDGTAKFLLSKSECNSSSSDTTTNQNGSGTNKVLINIDDGGGLTKGSFYCYSNAVNHLADLQNQIRIYEVVANSCNALEQTKATNCSSSCSTQPDISGCVSACWANVASNCNADNTKVGDLRKQLYSDVHRDCP</sequence>
<dbReference type="EMBL" id="MFJX01000005">
    <property type="protein sequence ID" value="OGG31527.1"/>
    <property type="molecule type" value="Genomic_DNA"/>
</dbReference>
<dbReference type="AlphaFoldDB" id="A0A1F6B4T8"/>
<accession>A0A1F6B4T8</accession>
<dbReference type="Proteomes" id="UP000176450">
    <property type="component" value="Unassembled WGS sequence"/>
</dbReference>
<evidence type="ECO:0000313" key="2">
    <source>
        <dbReference type="EMBL" id="OGG31527.1"/>
    </source>
</evidence>
<organism evidence="2 3">
    <name type="scientific">Candidatus Gottesmanbacteria bacterium RIFCSPLOWO2_01_FULL_46_9</name>
    <dbReference type="NCBI Taxonomy" id="1798394"/>
    <lineage>
        <taxon>Bacteria</taxon>
        <taxon>Candidatus Gottesmaniibacteriota</taxon>
    </lineage>
</organism>
<keyword evidence="1" id="KW-0472">Membrane</keyword>
<evidence type="ECO:0000313" key="3">
    <source>
        <dbReference type="Proteomes" id="UP000176450"/>
    </source>
</evidence>
<keyword evidence="1" id="KW-0812">Transmembrane</keyword>
<comment type="caution">
    <text evidence="2">The sequence shown here is derived from an EMBL/GenBank/DDBJ whole genome shotgun (WGS) entry which is preliminary data.</text>
</comment>
<feature type="transmembrane region" description="Helical" evidence="1">
    <location>
        <begin position="90"/>
        <end position="109"/>
    </location>
</feature>
<protein>
    <submittedName>
        <fullName evidence="2">Uncharacterized protein</fullName>
    </submittedName>
</protein>
<name>A0A1F6B4T8_9BACT</name>
<evidence type="ECO:0000256" key="1">
    <source>
        <dbReference type="SAM" id="Phobius"/>
    </source>
</evidence>
<gene>
    <name evidence="2" type="ORF">A3A63_01085</name>
</gene>
<proteinExistence type="predicted"/>
<feature type="transmembrane region" description="Helical" evidence="1">
    <location>
        <begin position="39"/>
        <end position="60"/>
    </location>
</feature>
<keyword evidence="1" id="KW-1133">Transmembrane helix</keyword>
<feature type="transmembrane region" description="Helical" evidence="1">
    <location>
        <begin position="7"/>
        <end position="27"/>
    </location>
</feature>